<dbReference type="Gene3D" id="1.50.10.140">
    <property type="match status" value="1"/>
</dbReference>
<dbReference type="InterPro" id="IPR021478">
    <property type="entry name" value="DUF3131"/>
</dbReference>
<dbReference type="Pfam" id="PF10091">
    <property type="entry name" value="Glycoamylase"/>
    <property type="match status" value="1"/>
</dbReference>
<feature type="domain" description="DUF3131" evidence="3">
    <location>
        <begin position="45"/>
        <end position="139"/>
    </location>
</feature>
<feature type="region of interest" description="Disordered" evidence="1">
    <location>
        <begin position="1"/>
        <end position="28"/>
    </location>
</feature>
<name>A0ABW0Q4S3_9HYPH</name>
<evidence type="ECO:0000259" key="3">
    <source>
        <dbReference type="Pfam" id="PF11329"/>
    </source>
</evidence>
<gene>
    <name evidence="4" type="ORF">ACFPP9_17830</name>
</gene>
<evidence type="ECO:0000256" key="1">
    <source>
        <dbReference type="SAM" id="MobiDB-lite"/>
    </source>
</evidence>
<comment type="caution">
    <text evidence="4">The sequence shown here is derived from an EMBL/GenBank/DDBJ whole genome shotgun (WGS) entry which is preliminary data.</text>
</comment>
<evidence type="ECO:0000313" key="4">
    <source>
        <dbReference type="EMBL" id="MFC5517644.1"/>
    </source>
</evidence>
<feature type="domain" description="Glycoamylase-like" evidence="2">
    <location>
        <begin position="207"/>
        <end position="419"/>
    </location>
</feature>
<dbReference type="RefSeq" id="WP_266345662.1">
    <property type="nucleotide sequence ID" value="NZ_JAPKNH010000010.1"/>
</dbReference>
<dbReference type="EMBL" id="JBHSML010000011">
    <property type="protein sequence ID" value="MFC5517644.1"/>
    <property type="molecule type" value="Genomic_DNA"/>
</dbReference>
<accession>A0ABW0Q4S3</accession>
<evidence type="ECO:0000313" key="5">
    <source>
        <dbReference type="Proteomes" id="UP001596150"/>
    </source>
</evidence>
<proteinExistence type="predicted"/>
<protein>
    <submittedName>
        <fullName evidence="4">Glucoamylase family protein</fullName>
    </submittedName>
</protein>
<dbReference type="Proteomes" id="UP001596150">
    <property type="component" value="Unassembled WGS sequence"/>
</dbReference>
<feature type="compositionally biased region" description="Low complexity" evidence="1">
    <location>
        <begin position="9"/>
        <end position="18"/>
    </location>
</feature>
<organism evidence="4 5">
    <name type="scientific">Kaistia terrae</name>
    <dbReference type="NCBI Taxonomy" id="537017"/>
    <lineage>
        <taxon>Bacteria</taxon>
        <taxon>Pseudomonadati</taxon>
        <taxon>Pseudomonadota</taxon>
        <taxon>Alphaproteobacteria</taxon>
        <taxon>Hyphomicrobiales</taxon>
        <taxon>Kaistiaceae</taxon>
        <taxon>Kaistia</taxon>
    </lineage>
</organism>
<dbReference type="PIRSF" id="PIRSF028431">
    <property type="entry name" value="UCP028431"/>
    <property type="match status" value="1"/>
</dbReference>
<reference evidence="5" key="1">
    <citation type="journal article" date="2019" name="Int. J. Syst. Evol. Microbiol.">
        <title>The Global Catalogue of Microorganisms (GCM) 10K type strain sequencing project: providing services to taxonomists for standard genome sequencing and annotation.</title>
        <authorList>
            <consortium name="The Broad Institute Genomics Platform"/>
            <consortium name="The Broad Institute Genome Sequencing Center for Infectious Disease"/>
            <person name="Wu L."/>
            <person name="Ma J."/>
        </authorList>
    </citation>
    <scope>NUCLEOTIDE SEQUENCE [LARGE SCALE GENOMIC DNA]</scope>
    <source>
        <strain evidence="5">KACC 12633</strain>
    </source>
</reference>
<dbReference type="Pfam" id="PF11329">
    <property type="entry name" value="DUF3131"/>
    <property type="match status" value="1"/>
</dbReference>
<dbReference type="InterPro" id="IPR019282">
    <property type="entry name" value="Glycoamylase-like_cons_dom"/>
</dbReference>
<sequence length="443" mass="49534">MNKPKSPKHPASSKPAKAVRAPSLTAATTTSGRLDDDALLERVQRQSFRYFWDFGHPVSGLARDRTLGNDEVVTLGGSGFGVMAIVIAVERGWISRAEAVERLHKMIGFLEQADSFHGVYPHFMNGTTGKVVRYARKDDGADLVETAFWIQGLIAAQVYFDRDDGREPWLRGRIEGMRRAVEWSWFTRDGREGLYWHWSPNHGWAMNHEILGWNECLILFVLAAGAEQYSIPPIAYHNGFAQSRTFINRRTQYGVDLPLGPDGGGPLFFAHYSFLGLDPRGLTDRYADYWAQNVAHTQLNYAYCVANPGGFKGYGPDCWGLSASDNPTGYSAHAPDNDRGVIAPTAAISSLPYAPDIAMQALRHFDGMGDRLWGEYGFFDAFSESADWVAKTHLAIDQGPQIIMIENYRTGLIWDLFMRDAEVRRGLQRLDFQSPHFSGTAVV</sequence>
<evidence type="ECO:0000259" key="2">
    <source>
        <dbReference type="Pfam" id="PF10091"/>
    </source>
</evidence>
<dbReference type="InterPro" id="IPR016883">
    <property type="entry name" value="UCP028431"/>
</dbReference>
<keyword evidence="5" id="KW-1185">Reference proteome</keyword>